<dbReference type="GeneID" id="54576390"/>
<dbReference type="Proteomes" id="UP000800094">
    <property type="component" value="Unassembled WGS sequence"/>
</dbReference>
<keyword evidence="2" id="KW-1185">Reference proteome</keyword>
<evidence type="ECO:0000313" key="1">
    <source>
        <dbReference type="EMBL" id="KAF2256699.1"/>
    </source>
</evidence>
<dbReference type="OrthoDB" id="360540at2759"/>
<feature type="non-terminal residue" evidence="1">
    <location>
        <position position="1"/>
    </location>
</feature>
<proteinExistence type="predicted"/>
<name>A0A6A6J1U7_9PLEO</name>
<accession>A0A6A6J1U7</accession>
<evidence type="ECO:0000313" key="2">
    <source>
        <dbReference type="Proteomes" id="UP000800094"/>
    </source>
</evidence>
<gene>
    <name evidence="1" type="ORF">BU26DRAFT_414240</name>
</gene>
<dbReference type="AlphaFoldDB" id="A0A6A6J1U7"/>
<sequence length="291" mass="32522">KMRIRTIPYAEVAADAAAIQASQDTPHPSTRSQRFCTAQHLLADILPSVPESATFTHETPPWTPYAYTLWQPLIARSQRLRAADSAVAQIPSFLCDDLLRCHAAWVAMDRVRQTLVDEVVEAWTATRAGREVARLFDGERKWFVRLDQMSPKDSPLGGKLPCTTLEEVVMRLGSSMRVYGCLLREREDALREGREMRIPIVCNRWDEGMDAAREFRVFVPPPGARMSYGFSFDVIVKEGGVVQVVEINPFGALSGCGACLFNWARDGRVLYGLDGGEVEFAVTLEEAEGRE</sequence>
<organism evidence="1 2">
    <name type="scientific">Trematosphaeria pertusa</name>
    <dbReference type="NCBI Taxonomy" id="390896"/>
    <lineage>
        <taxon>Eukaryota</taxon>
        <taxon>Fungi</taxon>
        <taxon>Dikarya</taxon>
        <taxon>Ascomycota</taxon>
        <taxon>Pezizomycotina</taxon>
        <taxon>Dothideomycetes</taxon>
        <taxon>Pleosporomycetidae</taxon>
        <taxon>Pleosporales</taxon>
        <taxon>Massarineae</taxon>
        <taxon>Trematosphaeriaceae</taxon>
        <taxon>Trematosphaeria</taxon>
    </lineage>
</organism>
<dbReference type="RefSeq" id="XP_033691703.1">
    <property type="nucleotide sequence ID" value="XM_033823060.1"/>
</dbReference>
<protein>
    <recommendedName>
        <fullName evidence="3">Cell division cycle protein 123</fullName>
    </recommendedName>
</protein>
<dbReference type="EMBL" id="ML987189">
    <property type="protein sequence ID" value="KAF2256699.1"/>
    <property type="molecule type" value="Genomic_DNA"/>
</dbReference>
<evidence type="ECO:0008006" key="3">
    <source>
        <dbReference type="Google" id="ProtNLM"/>
    </source>
</evidence>
<reference evidence="1" key="1">
    <citation type="journal article" date="2020" name="Stud. Mycol.">
        <title>101 Dothideomycetes genomes: a test case for predicting lifestyles and emergence of pathogens.</title>
        <authorList>
            <person name="Haridas S."/>
            <person name="Albert R."/>
            <person name="Binder M."/>
            <person name="Bloem J."/>
            <person name="Labutti K."/>
            <person name="Salamov A."/>
            <person name="Andreopoulos B."/>
            <person name="Baker S."/>
            <person name="Barry K."/>
            <person name="Bills G."/>
            <person name="Bluhm B."/>
            <person name="Cannon C."/>
            <person name="Castanera R."/>
            <person name="Culley D."/>
            <person name="Daum C."/>
            <person name="Ezra D."/>
            <person name="Gonzalez J."/>
            <person name="Henrissat B."/>
            <person name="Kuo A."/>
            <person name="Liang C."/>
            <person name="Lipzen A."/>
            <person name="Lutzoni F."/>
            <person name="Magnuson J."/>
            <person name="Mondo S."/>
            <person name="Nolan M."/>
            <person name="Ohm R."/>
            <person name="Pangilinan J."/>
            <person name="Park H.-J."/>
            <person name="Ramirez L."/>
            <person name="Alfaro M."/>
            <person name="Sun H."/>
            <person name="Tritt A."/>
            <person name="Yoshinaga Y."/>
            <person name="Zwiers L.-H."/>
            <person name="Turgeon B."/>
            <person name="Goodwin S."/>
            <person name="Spatafora J."/>
            <person name="Crous P."/>
            <person name="Grigoriev I."/>
        </authorList>
    </citation>
    <scope>NUCLEOTIDE SEQUENCE</scope>
    <source>
        <strain evidence="1">CBS 122368</strain>
    </source>
</reference>